<dbReference type="CDD" id="cd02982">
    <property type="entry name" value="PDI_b'_family"/>
    <property type="match status" value="1"/>
</dbReference>
<evidence type="ECO:0000256" key="5">
    <source>
        <dbReference type="ARBA" id="ARBA00022729"/>
    </source>
</evidence>
<dbReference type="EC" id="5.3.4.1" evidence="4"/>
<dbReference type="PROSITE" id="PS51352">
    <property type="entry name" value="THIOREDOXIN_2"/>
    <property type="match status" value="2"/>
</dbReference>
<protein>
    <recommendedName>
        <fullName evidence="4">protein disulfide-isomerase</fullName>
        <ecNumber evidence="4">5.3.4.1</ecNumber>
    </recommendedName>
</protein>
<feature type="domain" description="Thioredoxin" evidence="13">
    <location>
        <begin position="5"/>
        <end position="143"/>
    </location>
</feature>
<dbReference type="EMBL" id="KZ991715">
    <property type="protein sequence ID" value="RKP22750.1"/>
    <property type="molecule type" value="Genomic_DNA"/>
</dbReference>
<dbReference type="InterPro" id="IPR036249">
    <property type="entry name" value="Thioredoxin-like_sf"/>
</dbReference>
<dbReference type="Proteomes" id="UP000278143">
    <property type="component" value="Unassembled WGS sequence"/>
</dbReference>
<comment type="subcellular location">
    <subcellularLocation>
        <location evidence="2">Endoplasmic reticulum lumen</location>
    </subcellularLocation>
</comment>
<dbReference type="GO" id="GO:0006457">
    <property type="term" value="P:protein folding"/>
    <property type="evidence" value="ECO:0007669"/>
    <property type="project" value="TreeGrafter"/>
</dbReference>
<feature type="disulfide bond" description="Redox-active" evidence="11">
    <location>
        <begin position="402"/>
        <end position="405"/>
    </location>
</feature>
<dbReference type="PANTHER" id="PTHR18929">
    <property type="entry name" value="PROTEIN DISULFIDE ISOMERASE"/>
    <property type="match status" value="1"/>
</dbReference>
<feature type="chain" id="PRO_5020605756" description="protein disulfide-isomerase" evidence="12">
    <location>
        <begin position="25"/>
        <end position="439"/>
    </location>
</feature>
<dbReference type="InterPro" id="IPR013766">
    <property type="entry name" value="Thioredoxin_domain"/>
</dbReference>
<sequence>MRFSPSAFLALVAFAALTADGVLAKKKADEDVADAENRVAILGKDNFTETVEGGSKATLVKFYAPWCTHCKAMAPEFVAAAAELKDDNVRLAEVDCTAEAELCQEHGVQGYPTLKVFRESGTGEYRGGRKASDFVAYMKKQLLPDVTLLKADDIETFKDSDKVVVVAHFASEDDDGYKQYKKVAGELRDSTVFGATFDKKVAKKVDIKKAPSVTVFQQFDDGRVDFAEDEFTQDALTSFVKDNSIPLLNELGPENFMSYIESGKPLAYLFVTSDDERKELGDKLRPVAKKYKGKINFVFIDANQFGEHASTLNLKQEWPAFAIQEPVNQFKYPFSQDKEIEGDAIEEFVQDYIEGKLEPSIKSEPIPESNDEDVKVVVADNFDGIVMDKKKDVLIEFYAPWCGHCKKLAPIYEKVAAKYSGLGDKIVIAKMDATANDIP</sequence>
<dbReference type="PRINTS" id="PR00421">
    <property type="entry name" value="THIOREDOXIN"/>
</dbReference>
<dbReference type="FunFam" id="3.40.30.10:FF:000139">
    <property type="entry name" value="Protein disulfide-isomerase"/>
    <property type="match status" value="1"/>
</dbReference>
<comment type="similarity">
    <text evidence="3">Belongs to the protein disulfide isomerase family.</text>
</comment>
<evidence type="ECO:0000256" key="1">
    <source>
        <dbReference type="ARBA" id="ARBA00001182"/>
    </source>
</evidence>
<feature type="disulfide bond" description="Redox-active" evidence="11">
    <location>
        <begin position="67"/>
        <end position="70"/>
    </location>
</feature>
<keyword evidence="10 11" id="KW-0676">Redox-active center</keyword>
<dbReference type="GO" id="GO:0034976">
    <property type="term" value="P:response to endoplasmic reticulum stress"/>
    <property type="evidence" value="ECO:0007669"/>
    <property type="project" value="TreeGrafter"/>
</dbReference>
<dbReference type="InterPro" id="IPR005792">
    <property type="entry name" value="Prot_disulphide_isomerase"/>
</dbReference>
<dbReference type="SUPFAM" id="SSF52833">
    <property type="entry name" value="Thioredoxin-like"/>
    <property type="match status" value="4"/>
</dbReference>
<evidence type="ECO:0000256" key="11">
    <source>
        <dbReference type="PIRSR" id="PIRSR605792-51"/>
    </source>
</evidence>
<feature type="non-terminal residue" evidence="14">
    <location>
        <position position="439"/>
    </location>
</feature>
<keyword evidence="6" id="KW-0677">Repeat</keyword>
<dbReference type="Pfam" id="PF13848">
    <property type="entry name" value="Thioredoxin_6"/>
    <property type="match status" value="1"/>
</dbReference>
<keyword evidence="9" id="KW-0413">Isomerase</keyword>
<comment type="catalytic activity">
    <reaction evidence="1">
        <text>Catalyzes the rearrangement of -S-S- bonds in proteins.</text>
        <dbReference type="EC" id="5.3.4.1"/>
    </reaction>
</comment>
<accession>A0A4P9YV19</accession>
<dbReference type="CDD" id="cd02981">
    <property type="entry name" value="PDI_b_family"/>
    <property type="match status" value="1"/>
</dbReference>
<evidence type="ECO:0000256" key="4">
    <source>
        <dbReference type="ARBA" id="ARBA00012723"/>
    </source>
</evidence>
<dbReference type="Gene3D" id="3.40.30.10">
    <property type="entry name" value="Glutaredoxin"/>
    <property type="match status" value="4"/>
</dbReference>
<evidence type="ECO:0000256" key="9">
    <source>
        <dbReference type="ARBA" id="ARBA00023235"/>
    </source>
</evidence>
<feature type="domain" description="Thioredoxin" evidence="13">
    <location>
        <begin position="339"/>
        <end position="439"/>
    </location>
</feature>
<keyword evidence="7" id="KW-0256">Endoplasmic reticulum</keyword>
<organism evidence="14 15">
    <name type="scientific">Syncephalis pseudoplumigaleata</name>
    <dbReference type="NCBI Taxonomy" id="1712513"/>
    <lineage>
        <taxon>Eukaryota</taxon>
        <taxon>Fungi</taxon>
        <taxon>Fungi incertae sedis</taxon>
        <taxon>Zoopagomycota</taxon>
        <taxon>Zoopagomycotina</taxon>
        <taxon>Zoopagomycetes</taxon>
        <taxon>Zoopagales</taxon>
        <taxon>Piptocephalidaceae</taxon>
        <taxon>Syncephalis</taxon>
    </lineage>
</organism>
<keyword evidence="15" id="KW-1185">Reference proteome</keyword>
<evidence type="ECO:0000256" key="10">
    <source>
        <dbReference type="ARBA" id="ARBA00023284"/>
    </source>
</evidence>
<evidence type="ECO:0000256" key="12">
    <source>
        <dbReference type="SAM" id="SignalP"/>
    </source>
</evidence>
<name>A0A4P9YV19_9FUNG</name>
<keyword evidence="5 12" id="KW-0732">Signal</keyword>
<dbReference type="CDD" id="cd02995">
    <property type="entry name" value="PDI_a_PDI_a'_C"/>
    <property type="match status" value="1"/>
</dbReference>
<evidence type="ECO:0000256" key="8">
    <source>
        <dbReference type="ARBA" id="ARBA00023157"/>
    </source>
</evidence>
<dbReference type="PANTHER" id="PTHR18929:SF132">
    <property type="entry name" value="PROTEIN DISULFIDE-ISOMERASE A3"/>
    <property type="match status" value="1"/>
</dbReference>
<dbReference type="OrthoDB" id="427280at2759"/>
<keyword evidence="8 11" id="KW-1015">Disulfide bond</keyword>
<dbReference type="NCBIfam" id="TIGR01130">
    <property type="entry name" value="ER_PDI_fam"/>
    <property type="match status" value="1"/>
</dbReference>
<dbReference type="GO" id="GO:0003756">
    <property type="term" value="F:protein disulfide isomerase activity"/>
    <property type="evidence" value="ECO:0007669"/>
    <property type="project" value="UniProtKB-EC"/>
</dbReference>
<dbReference type="CDD" id="cd02961">
    <property type="entry name" value="PDI_a_family"/>
    <property type="match status" value="1"/>
</dbReference>
<reference evidence="15" key="1">
    <citation type="journal article" date="2018" name="Nat. Microbiol.">
        <title>Leveraging single-cell genomics to expand the fungal tree of life.</title>
        <authorList>
            <person name="Ahrendt S.R."/>
            <person name="Quandt C.A."/>
            <person name="Ciobanu D."/>
            <person name="Clum A."/>
            <person name="Salamov A."/>
            <person name="Andreopoulos B."/>
            <person name="Cheng J.F."/>
            <person name="Woyke T."/>
            <person name="Pelin A."/>
            <person name="Henrissat B."/>
            <person name="Reynolds N.K."/>
            <person name="Benny G.L."/>
            <person name="Smith M.E."/>
            <person name="James T.Y."/>
            <person name="Grigoriev I.V."/>
        </authorList>
    </citation>
    <scope>NUCLEOTIDE SEQUENCE [LARGE SCALE GENOMIC DNA]</scope>
    <source>
        <strain evidence="15">Benny S71-1</strain>
    </source>
</reference>
<evidence type="ECO:0000313" key="14">
    <source>
        <dbReference type="EMBL" id="RKP22750.1"/>
    </source>
</evidence>
<evidence type="ECO:0000256" key="3">
    <source>
        <dbReference type="ARBA" id="ARBA00006347"/>
    </source>
</evidence>
<gene>
    <name evidence="14" type="ORF">SYNPS1DRAFT_19621</name>
</gene>
<evidence type="ECO:0000313" key="15">
    <source>
        <dbReference type="Proteomes" id="UP000278143"/>
    </source>
</evidence>
<dbReference type="InterPro" id="IPR017937">
    <property type="entry name" value="Thioredoxin_CS"/>
</dbReference>
<dbReference type="Pfam" id="PF00085">
    <property type="entry name" value="Thioredoxin"/>
    <property type="match status" value="2"/>
</dbReference>
<evidence type="ECO:0000256" key="2">
    <source>
        <dbReference type="ARBA" id="ARBA00004319"/>
    </source>
</evidence>
<feature type="signal peptide" evidence="12">
    <location>
        <begin position="1"/>
        <end position="24"/>
    </location>
</feature>
<dbReference type="AlphaFoldDB" id="A0A4P9YV19"/>
<evidence type="ECO:0000256" key="7">
    <source>
        <dbReference type="ARBA" id="ARBA00022824"/>
    </source>
</evidence>
<dbReference type="GO" id="GO:0005788">
    <property type="term" value="C:endoplasmic reticulum lumen"/>
    <property type="evidence" value="ECO:0007669"/>
    <property type="project" value="UniProtKB-SubCell"/>
</dbReference>
<dbReference type="PROSITE" id="PS00194">
    <property type="entry name" value="THIOREDOXIN_1"/>
    <property type="match status" value="2"/>
</dbReference>
<evidence type="ECO:0000256" key="6">
    <source>
        <dbReference type="ARBA" id="ARBA00022737"/>
    </source>
</evidence>
<dbReference type="FunFam" id="3.40.30.10:FF:000107">
    <property type="entry name" value="Protein disulfide-isomerase 5-2"/>
    <property type="match status" value="1"/>
</dbReference>
<proteinExistence type="inferred from homology"/>
<evidence type="ECO:0000259" key="13">
    <source>
        <dbReference type="PROSITE" id="PS51352"/>
    </source>
</evidence>